<name>A0A317WZ75_9EURO</name>
<reference evidence="1 2" key="1">
    <citation type="submission" date="2016-12" db="EMBL/GenBank/DDBJ databases">
        <title>The genomes of Aspergillus section Nigri reveals drivers in fungal speciation.</title>
        <authorList>
            <consortium name="DOE Joint Genome Institute"/>
            <person name="Vesth T.C."/>
            <person name="Nybo J."/>
            <person name="Theobald S."/>
            <person name="Brandl J."/>
            <person name="Frisvad J.C."/>
            <person name="Nielsen K.F."/>
            <person name="Lyhne E.K."/>
            <person name="Kogle M.E."/>
            <person name="Kuo A."/>
            <person name="Riley R."/>
            <person name="Clum A."/>
            <person name="Nolan M."/>
            <person name="Lipzen A."/>
            <person name="Salamov A."/>
            <person name="Henrissat B."/>
            <person name="Wiebenga A."/>
            <person name="De Vries R.P."/>
            <person name="Grigoriev I.V."/>
            <person name="Mortensen U.H."/>
            <person name="Andersen M.R."/>
            <person name="Baker S.E."/>
        </authorList>
    </citation>
    <scope>NUCLEOTIDE SEQUENCE [LARGE SCALE GENOMIC DNA]</scope>
    <source>
        <strain evidence="1 2">CBS 115572</strain>
    </source>
</reference>
<accession>A0A317WZ75</accession>
<gene>
    <name evidence="1" type="ORF">BO94DRAFT_544404</name>
</gene>
<comment type="caution">
    <text evidence="1">The sequence shown here is derived from an EMBL/GenBank/DDBJ whole genome shotgun (WGS) entry which is preliminary data.</text>
</comment>
<evidence type="ECO:0000313" key="2">
    <source>
        <dbReference type="Proteomes" id="UP000246702"/>
    </source>
</evidence>
<dbReference type="EMBL" id="MSFK01000008">
    <property type="protein sequence ID" value="PWY91679.1"/>
    <property type="molecule type" value="Genomic_DNA"/>
</dbReference>
<proteinExistence type="predicted"/>
<dbReference type="GeneID" id="37115319"/>
<keyword evidence="2" id="KW-1185">Reference proteome</keyword>
<dbReference type="AlphaFoldDB" id="A0A317WZ75"/>
<sequence length="225" mass="25052">MLKVLVLSEPLHALRTYLRVADNVWALLWYAAPFRPVAEDVSWTRLPVPSDLRDNGMQMLRHGAGSTTDAECLDDCRPKTMTSADKSDGFASTVVTIRNANPGTCSVGGQVWSAITIDGQKMVRQMTPRTHYYGGERFHTVPRRACQPRGMASAHRVPGRLRRLQPHQAAASQSPTPIQQVLNTPSVLSVRLENRELNGNIALFVQYRLDRAEFPPPSVQEKPGR</sequence>
<evidence type="ECO:0008006" key="3">
    <source>
        <dbReference type="Google" id="ProtNLM"/>
    </source>
</evidence>
<dbReference type="Proteomes" id="UP000246702">
    <property type="component" value="Unassembled WGS sequence"/>
</dbReference>
<organism evidence="1 2">
    <name type="scientific">Aspergillus sclerotioniger CBS 115572</name>
    <dbReference type="NCBI Taxonomy" id="1450535"/>
    <lineage>
        <taxon>Eukaryota</taxon>
        <taxon>Fungi</taxon>
        <taxon>Dikarya</taxon>
        <taxon>Ascomycota</taxon>
        <taxon>Pezizomycotina</taxon>
        <taxon>Eurotiomycetes</taxon>
        <taxon>Eurotiomycetidae</taxon>
        <taxon>Eurotiales</taxon>
        <taxon>Aspergillaceae</taxon>
        <taxon>Aspergillus</taxon>
        <taxon>Aspergillus subgen. Circumdati</taxon>
    </lineage>
</organism>
<evidence type="ECO:0000313" key="1">
    <source>
        <dbReference type="EMBL" id="PWY91679.1"/>
    </source>
</evidence>
<dbReference type="OrthoDB" id="21416at2759"/>
<dbReference type="RefSeq" id="XP_025469407.1">
    <property type="nucleotide sequence ID" value="XM_025613176.1"/>
</dbReference>
<protein>
    <recommendedName>
        <fullName evidence="3">DUF4232 domain-containing protein</fullName>
    </recommendedName>
</protein>